<comment type="caution">
    <text evidence="2">The sequence shown here is derived from an EMBL/GenBank/DDBJ whole genome shotgun (WGS) entry which is preliminary data.</text>
</comment>
<dbReference type="Pfam" id="PF00583">
    <property type="entry name" value="Acetyltransf_1"/>
    <property type="match status" value="1"/>
</dbReference>
<dbReference type="AlphaFoldDB" id="A0A7Y9I7Q3"/>
<dbReference type="InterPro" id="IPR000182">
    <property type="entry name" value="GNAT_dom"/>
</dbReference>
<gene>
    <name evidence="2" type="ORF">BKA15_003190</name>
</gene>
<name>A0A7Y9I7Q3_9ACTN</name>
<keyword evidence="3" id="KW-1185">Reference proteome</keyword>
<dbReference type="Gene3D" id="3.40.630.30">
    <property type="match status" value="1"/>
</dbReference>
<evidence type="ECO:0000313" key="2">
    <source>
        <dbReference type="EMBL" id="NYE71861.1"/>
    </source>
</evidence>
<organism evidence="2 3">
    <name type="scientific">Microlunatus parietis</name>
    <dbReference type="NCBI Taxonomy" id="682979"/>
    <lineage>
        <taxon>Bacteria</taxon>
        <taxon>Bacillati</taxon>
        <taxon>Actinomycetota</taxon>
        <taxon>Actinomycetes</taxon>
        <taxon>Propionibacteriales</taxon>
        <taxon>Propionibacteriaceae</taxon>
        <taxon>Microlunatus</taxon>
    </lineage>
</organism>
<dbReference type="GO" id="GO:0016747">
    <property type="term" value="F:acyltransferase activity, transferring groups other than amino-acyl groups"/>
    <property type="evidence" value="ECO:0007669"/>
    <property type="project" value="InterPro"/>
</dbReference>
<dbReference type="RefSeq" id="WP_179752303.1">
    <property type="nucleotide sequence ID" value="NZ_JACCBU010000001.1"/>
</dbReference>
<dbReference type="EMBL" id="JACCBU010000001">
    <property type="protein sequence ID" value="NYE71861.1"/>
    <property type="molecule type" value="Genomic_DNA"/>
</dbReference>
<keyword evidence="2" id="KW-0808">Transferase</keyword>
<dbReference type="InterPro" id="IPR016181">
    <property type="entry name" value="Acyl_CoA_acyltransferase"/>
</dbReference>
<sequence length="254" mass="28403">MATSQTGPYTTRELSVRTLPDFERFFWQVNGCACALYLFGRHLSPAETLGDQGRRFTGKDWRAGELAAVAKLVREGIAHGILVYADGEPVGWCHFGRADEVPVPRDDSIPQRMFARDPSSDWRITCLLTRIDHRRRGVAGTALAAAVAAIKKRGGGWIEATPAAFPHRDPMLTKLRRAHGWRSPEIAAYLRDHWPTKDIPGIGRVNGCAVTTKTMDHTGMLSMYEKLGFKPTALDEFTGDQRRPWIHVVVRLKV</sequence>
<evidence type="ECO:0000259" key="1">
    <source>
        <dbReference type="PROSITE" id="PS51186"/>
    </source>
</evidence>
<evidence type="ECO:0000313" key="3">
    <source>
        <dbReference type="Proteomes" id="UP000569914"/>
    </source>
</evidence>
<dbReference type="Proteomes" id="UP000569914">
    <property type="component" value="Unassembled WGS sequence"/>
</dbReference>
<reference evidence="2 3" key="1">
    <citation type="submission" date="2020-07" db="EMBL/GenBank/DDBJ databases">
        <title>Sequencing the genomes of 1000 actinobacteria strains.</title>
        <authorList>
            <person name="Klenk H.-P."/>
        </authorList>
    </citation>
    <scope>NUCLEOTIDE SEQUENCE [LARGE SCALE GENOMIC DNA]</scope>
    <source>
        <strain evidence="2 3">DSM 22083</strain>
    </source>
</reference>
<protein>
    <submittedName>
        <fullName evidence="2">GNAT superfamily N-acetyltransferase</fullName>
    </submittedName>
</protein>
<proteinExistence type="predicted"/>
<feature type="domain" description="N-acetyltransferase" evidence="1">
    <location>
        <begin position="41"/>
        <end position="254"/>
    </location>
</feature>
<dbReference type="PROSITE" id="PS51186">
    <property type="entry name" value="GNAT"/>
    <property type="match status" value="1"/>
</dbReference>
<accession>A0A7Y9I7Q3</accession>
<dbReference type="SUPFAM" id="SSF55729">
    <property type="entry name" value="Acyl-CoA N-acyltransferases (Nat)"/>
    <property type="match status" value="1"/>
</dbReference>